<sequence>MSPQDRSSAAREGLAGVLADIGVAHQIDEHADGLLLSLLEVDLHYVGPYIGRYLVDVPQDVRTPLVVRFPLTQSTARTVAAAGRARLLAQSRGASKTMPRA</sequence>
<proteinExistence type="predicted"/>
<protein>
    <submittedName>
        <fullName evidence="1">Uncharacterized protein</fullName>
    </submittedName>
</protein>
<comment type="caution">
    <text evidence="1">The sequence shown here is derived from an EMBL/GenBank/DDBJ whole genome shotgun (WGS) entry which is preliminary data.</text>
</comment>
<accession>A0A919BT86</accession>
<dbReference type="Proteomes" id="UP000632849">
    <property type="component" value="Unassembled WGS sequence"/>
</dbReference>
<dbReference type="AlphaFoldDB" id="A0A919BT86"/>
<reference evidence="1" key="2">
    <citation type="submission" date="2020-09" db="EMBL/GenBank/DDBJ databases">
        <authorList>
            <person name="Sun Q."/>
            <person name="Ohkuma M."/>
        </authorList>
    </citation>
    <scope>NUCLEOTIDE SEQUENCE</scope>
    <source>
        <strain evidence="1">JCM 4122</strain>
    </source>
</reference>
<gene>
    <name evidence="1" type="ORF">GCM10017667_54500</name>
</gene>
<name>A0A919BT86_STRFL</name>
<keyword evidence="2" id="KW-1185">Reference proteome</keyword>
<dbReference type="EMBL" id="BNBE01000002">
    <property type="protein sequence ID" value="GHG13634.1"/>
    <property type="molecule type" value="Genomic_DNA"/>
</dbReference>
<organism evidence="1 2">
    <name type="scientific">Streptomyces filamentosus</name>
    <name type="common">Streptomyces roseosporus</name>
    <dbReference type="NCBI Taxonomy" id="67294"/>
    <lineage>
        <taxon>Bacteria</taxon>
        <taxon>Bacillati</taxon>
        <taxon>Actinomycetota</taxon>
        <taxon>Actinomycetes</taxon>
        <taxon>Kitasatosporales</taxon>
        <taxon>Streptomycetaceae</taxon>
        <taxon>Streptomyces</taxon>
    </lineage>
</organism>
<dbReference type="RefSeq" id="WP_190043328.1">
    <property type="nucleotide sequence ID" value="NZ_BNBE01000002.1"/>
</dbReference>
<evidence type="ECO:0000313" key="2">
    <source>
        <dbReference type="Proteomes" id="UP000632849"/>
    </source>
</evidence>
<evidence type="ECO:0000313" key="1">
    <source>
        <dbReference type="EMBL" id="GHG13634.1"/>
    </source>
</evidence>
<reference evidence="1" key="1">
    <citation type="journal article" date="2014" name="Int. J. Syst. Evol. Microbiol.">
        <title>Complete genome sequence of Corynebacterium casei LMG S-19264T (=DSM 44701T), isolated from a smear-ripened cheese.</title>
        <authorList>
            <consortium name="US DOE Joint Genome Institute (JGI-PGF)"/>
            <person name="Walter F."/>
            <person name="Albersmeier A."/>
            <person name="Kalinowski J."/>
            <person name="Ruckert C."/>
        </authorList>
    </citation>
    <scope>NUCLEOTIDE SEQUENCE</scope>
    <source>
        <strain evidence="1">JCM 4122</strain>
    </source>
</reference>